<dbReference type="Pfam" id="PF01757">
    <property type="entry name" value="Acyl_transf_3"/>
    <property type="match status" value="1"/>
</dbReference>
<keyword evidence="6" id="KW-1185">Reference proteome</keyword>
<gene>
    <name evidence="4" type="ORF">I586_01734</name>
    <name evidence="3" type="ORF">UAY_02167</name>
</gene>
<feature type="transmembrane region" description="Helical" evidence="1">
    <location>
        <begin position="117"/>
        <end position="134"/>
    </location>
</feature>
<dbReference type="InterPro" id="IPR002656">
    <property type="entry name" value="Acyl_transf_3_dom"/>
</dbReference>
<dbReference type="Proteomes" id="UP000014157">
    <property type="component" value="Unassembled WGS sequence"/>
</dbReference>
<keyword evidence="1" id="KW-1133">Transmembrane helix</keyword>
<dbReference type="HOGENOM" id="CLU_061343_0_1_9"/>
<keyword evidence="1" id="KW-0472">Membrane</keyword>
<keyword evidence="1" id="KW-0812">Transmembrane</keyword>
<feature type="transmembrane region" description="Helical" evidence="1">
    <location>
        <begin position="12"/>
        <end position="29"/>
    </location>
</feature>
<reference evidence="4 6" key="2">
    <citation type="submission" date="2013-03" db="EMBL/GenBank/DDBJ databases">
        <title>The Genome Sequence of Enterococcus moraviensis BAA-383 (PacBio/Illumina hybrid assembly).</title>
        <authorList>
            <consortium name="The Broad Institute Genomics Platform"/>
            <consortium name="The Broad Institute Genome Sequencing Center for Infectious Disease"/>
            <person name="Earl A."/>
            <person name="Russ C."/>
            <person name="Gilmore M."/>
            <person name="Surin D."/>
            <person name="Walker B."/>
            <person name="Young S."/>
            <person name="Zeng Q."/>
            <person name="Gargeya S."/>
            <person name="Fitzgerald M."/>
            <person name="Haas B."/>
            <person name="Abouelleil A."/>
            <person name="Allen A.W."/>
            <person name="Alvarado L."/>
            <person name="Arachchi H.M."/>
            <person name="Berlin A.M."/>
            <person name="Chapman S.B."/>
            <person name="Gainer-Dewar J."/>
            <person name="Goldberg J."/>
            <person name="Griggs A."/>
            <person name="Gujja S."/>
            <person name="Hansen M."/>
            <person name="Howarth C."/>
            <person name="Imamovic A."/>
            <person name="Ireland A."/>
            <person name="Larimer J."/>
            <person name="McCowan C."/>
            <person name="Murphy C."/>
            <person name="Pearson M."/>
            <person name="Poon T.W."/>
            <person name="Priest M."/>
            <person name="Roberts A."/>
            <person name="Saif S."/>
            <person name="Shea T."/>
            <person name="Sisk P."/>
            <person name="Sykes S."/>
            <person name="Wortman J."/>
            <person name="Nusbaum C."/>
            <person name="Birren B."/>
        </authorList>
    </citation>
    <scope>NUCLEOTIDE SEQUENCE [LARGE SCALE GENOMIC DNA]</scope>
    <source>
        <strain evidence="4 6">ATCC BAA-383</strain>
    </source>
</reference>
<dbReference type="GO" id="GO:0016747">
    <property type="term" value="F:acyltransferase activity, transferring groups other than amino-acyl groups"/>
    <property type="evidence" value="ECO:0007669"/>
    <property type="project" value="InterPro"/>
</dbReference>
<name>R2QUA6_9ENTE</name>
<sequence>MKRHLGIELLRMVSMFMILILHILGNGGILENVQSGSLNYYFFWGLEVLCFVAVNCFALITGYFMIEGKWRIEKFVQLWLEVFFYSVTLSLIAYYILGDVVPISMYTDSLFPLFKKSYWFFSAYAGLFVFMPLLNKAIKSFSKKEMVYGLAVIVLLGFASIFVQSDPFSLMEGYSMIWLIFMYFIGAFIRLHVAIESLDKNKMIRYYLGINAILMGLILIGTMTGSLEASKKNIWFIEYVSPFILISSVLLFLLCLKIPIKNKYGVFLIEKLAPLSFAVYLIHTHPIIFYFILKDRFIFLTNEPIGRAVILVLLWAFLIYAICLLIDFIRTMLFQVMQIKSITKKIGEKVHQWIPY</sequence>
<dbReference type="Proteomes" id="UP000013781">
    <property type="component" value="Unassembled WGS sequence"/>
</dbReference>
<evidence type="ECO:0000256" key="1">
    <source>
        <dbReference type="SAM" id="Phobius"/>
    </source>
</evidence>
<dbReference type="STRING" id="155617.RV09_GL002157"/>
<feature type="transmembrane region" description="Helical" evidence="1">
    <location>
        <begin position="239"/>
        <end position="260"/>
    </location>
</feature>
<evidence type="ECO:0000313" key="3">
    <source>
        <dbReference type="EMBL" id="EOH98898.1"/>
    </source>
</evidence>
<evidence type="ECO:0000313" key="5">
    <source>
        <dbReference type="Proteomes" id="UP000013781"/>
    </source>
</evidence>
<dbReference type="PATRIC" id="fig|1158609.3.peg.2119"/>
<protein>
    <recommendedName>
        <fullName evidence="2">Acyltransferase 3 domain-containing protein</fullName>
    </recommendedName>
</protein>
<evidence type="ECO:0000313" key="4">
    <source>
        <dbReference type="EMBL" id="EOT71927.1"/>
    </source>
</evidence>
<evidence type="ECO:0000313" key="6">
    <source>
        <dbReference type="Proteomes" id="UP000014157"/>
    </source>
</evidence>
<reference evidence="3 5" key="1">
    <citation type="submission" date="2013-02" db="EMBL/GenBank/DDBJ databases">
        <title>The Genome Sequence of Enterococcus moraviensis BAA-383.</title>
        <authorList>
            <consortium name="The Broad Institute Genome Sequencing Platform"/>
            <consortium name="The Broad Institute Genome Sequencing Center for Infectious Disease"/>
            <person name="Earl A.M."/>
            <person name="Gilmore M.S."/>
            <person name="Lebreton F."/>
            <person name="Walker B."/>
            <person name="Young S.K."/>
            <person name="Zeng Q."/>
            <person name="Gargeya S."/>
            <person name="Fitzgerald M."/>
            <person name="Haas B."/>
            <person name="Abouelleil A."/>
            <person name="Alvarado L."/>
            <person name="Arachchi H.M."/>
            <person name="Berlin A.M."/>
            <person name="Chapman S.B."/>
            <person name="Dewar J."/>
            <person name="Goldberg J."/>
            <person name="Griggs A."/>
            <person name="Gujja S."/>
            <person name="Hansen M."/>
            <person name="Howarth C."/>
            <person name="Imamovic A."/>
            <person name="Larimer J."/>
            <person name="McCowan C."/>
            <person name="Murphy C."/>
            <person name="Neiman D."/>
            <person name="Pearson M."/>
            <person name="Priest M."/>
            <person name="Roberts A."/>
            <person name="Saif S."/>
            <person name="Shea T."/>
            <person name="Sisk P."/>
            <person name="Sykes S."/>
            <person name="Wortman J."/>
            <person name="Nusbaum C."/>
            <person name="Birren B."/>
        </authorList>
    </citation>
    <scope>NUCLEOTIDE SEQUENCE [LARGE SCALE GENOMIC DNA]</scope>
    <source>
        <strain evidence="3 5">ATCC BAA-383</strain>
    </source>
</reference>
<dbReference type="EMBL" id="ASWB01000002">
    <property type="protein sequence ID" value="EOT71927.1"/>
    <property type="molecule type" value="Genomic_DNA"/>
</dbReference>
<feature type="transmembrane region" description="Helical" evidence="1">
    <location>
        <begin position="78"/>
        <end position="97"/>
    </location>
</feature>
<comment type="caution">
    <text evidence="3">The sequence shown here is derived from an EMBL/GenBank/DDBJ whole genome shotgun (WGS) entry which is preliminary data.</text>
</comment>
<feature type="transmembrane region" description="Helical" evidence="1">
    <location>
        <begin position="305"/>
        <end position="329"/>
    </location>
</feature>
<feature type="transmembrane region" description="Helical" evidence="1">
    <location>
        <begin position="206"/>
        <end position="227"/>
    </location>
</feature>
<dbReference type="EMBL" id="AJAS01000016">
    <property type="protein sequence ID" value="EOH98898.1"/>
    <property type="molecule type" value="Genomic_DNA"/>
</dbReference>
<dbReference type="AlphaFoldDB" id="R2QUA6"/>
<proteinExistence type="predicted"/>
<accession>R2QUA6</accession>
<dbReference type="eggNOG" id="COG3274">
    <property type="taxonomic scope" value="Bacteria"/>
</dbReference>
<feature type="transmembrane region" description="Helical" evidence="1">
    <location>
        <begin position="175"/>
        <end position="194"/>
    </location>
</feature>
<feature type="transmembrane region" description="Helical" evidence="1">
    <location>
        <begin position="146"/>
        <end position="163"/>
    </location>
</feature>
<feature type="transmembrane region" description="Helical" evidence="1">
    <location>
        <begin position="41"/>
        <end position="66"/>
    </location>
</feature>
<evidence type="ECO:0000259" key="2">
    <source>
        <dbReference type="Pfam" id="PF01757"/>
    </source>
</evidence>
<organism evidence="3 5">
    <name type="scientific">Enterococcus moraviensis ATCC BAA-383</name>
    <dbReference type="NCBI Taxonomy" id="1158609"/>
    <lineage>
        <taxon>Bacteria</taxon>
        <taxon>Bacillati</taxon>
        <taxon>Bacillota</taxon>
        <taxon>Bacilli</taxon>
        <taxon>Lactobacillales</taxon>
        <taxon>Enterococcaceae</taxon>
        <taxon>Enterococcus</taxon>
    </lineage>
</organism>
<dbReference type="RefSeq" id="WP_010765535.1">
    <property type="nucleotide sequence ID" value="NZ_ASWB01000002.1"/>
</dbReference>
<feature type="domain" description="Acyltransferase 3" evidence="2">
    <location>
        <begin position="6"/>
        <end position="320"/>
    </location>
</feature>
<dbReference type="OrthoDB" id="9816377at2"/>
<feature type="transmembrane region" description="Helical" evidence="1">
    <location>
        <begin position="272"/>
        <end position="293"/>
    </location>
</feature>